<accession>A0A0J1HH11</accession>
<sequence length="446" mass="49816">MKVYLGNLWEYLRTSFWFVPTFMMLLSTLLAVGTIWFDLSFHFSRRQLPFWLISANAENAEVLISTIASSMITVAGVVFSMTMVVLSLASSQLGPRLLRNFIRDPVTQVGLGIFTSTFLYCLLVLAWLLALADTGVHLRLSLTMAIMLAFASLLMLIRYIHHVSVFIQADTLIQAVSDELCSAIDRLYPDTYDKETSAPIAPHDNEHPGQSLMIPALTSGYVQAIDLEGLFHFADEQDASLQLYCQPGQFVIEKAQLATYWHQKPPEEEIDTQLNRYFIIGDKATPEQDIVFSIRQLEEVALRALSPGINDPGTAIACVDRLTIALGILLHRHFTSSHRFNDDGLLRLTSKPISFENIADAALNQIRQHSQANVAVTACILRNLAMLARQAVRSTDKQAIEKHAILATNGCLEHINEPVDRERIDQSLSEVKSALHQSHGQDFHSG</sequence>
<organism evidence="2 3">
    <name type="scientific">Photobacterium ganghwense</name>
    <dbReference type="NCBI Taxonomy" id="320778"/>
    <lineage>
        <taxon>Bacteria</taxon>
        <taxon>Pseudomonadati</taxon>
        <taxon>Pseudomonadota</taxon>
        <taxon>Gammaproteobacteria</taxon>
        <taxon>Vibrionales</taxon>
        <taxon>Vibrionaceae</taxon>
        <taxon>Photobacterium</taxon>
    </lineage>
</organism>
<dbReference type="STRING" id="320778.ABT57_05640"/>
<evidence type="ECO:0000313" key="2">
    <source>
        <dbReference type="EMBL" id="KLV10909.1"/>
    </source>
</evidence>
<keyword evidence="1" id="KW-0472">Membrane</keyword>
<gene>
    <name evidence="2" type="ORF">ABT57_05640</name>
</gene>
<dbReference type="InterPro" id="IPR018723">
    <property type="entry name" value="DUF2254_membrane"/>
</dbReference>
<name>A0A0J1HH11_9GAMM</name>
<dbReference type="RefSeq" id="WP_047884208.1">
    <property type="nucleotide sequence ID" value="NZ_LDOU01000005.1"/>
</dbReference>
<feature type="transmembrane region" description="Helical" evidence="1">
    <location>
        <begin position="16"/>
        <end position="41"/>
    </location>
</feature>
<feature type="transmembrane region" description="Helical" evidence="1">
    <location>
        <begin position="142"/>
        <end position="160"/>
    </location>
</feature>
<dbReference type="OrthoDB" id="2955631at2"/>
<keyword evidence="1" id="KW-1133">Transmembrane helix</keyword>
<protein>
    <recommendedName>
        <fullName evidence="4">DUF2254 domain-containing protein</fullName>
    </recommendedName>
</protein>
<evidence type="ECO:0000313" key="3">
    <source>
        <dbReference type="Proteomes" id="UP000035909"/>
    </source>
</evidence>
<dbReference type="EMBL" id="LDOU01000005">
    <property type="protein sequence ID" value="KLV10909.1"/>
    <property type="molecule type" value="Genomic_DNA"/>
</dbReference>
<keyword evidence="1" id="KW-0812">Transmembrane</keyword>
<evidence type="ECO:0008006" key="4">
    <source>
        <dbReference type="Google" id="ProtNLM"/>
    </source>
</evidence>
<keyword evidence="3" id="KW-1185">Reference proteome</keyword>
<feature type="transmembrane region" description="Helical" evidence="1">
    <location>
        <begin position="109"/>
        <end position="130"/>
    </location>
</feature>
<comment type="caution">
    <text evidence="2">The sequence shown here is derived from an EMBL/GenBank/DDBJ whole genome shotgun (WGS) entry which is preliminary data.</text>
</comment>
<reference evidence="2 3" key="1">
    <citation type="submission" date="2015-05" db="EMBL/GenBank/DDBJ databases">
        <title>Photobacterium galathea sp. nov.</title>
        <authorList>
            <person name="Machado H."/>
            <person name="Gram L."/>
        </authorList>
    </citation>
    <scope>NUCLEOTIDE SEQUENCE [LARGE SCALE GENOMIC DNA]</scope>
    <source>
        <strain evidence="2 3">DSM 22954</strain>
    </source>
</reference>
<feature type="transmembrane region" description="Helical" evidence="1">
    <location>
        <begin position="62"/>
        <end position="89"/>
    </location>
</feature>
<proteinExistence type="predicted"/>
<dbReference type="Proteomes" id="UP000035909">
    <property type="component" value="Unassembled WGS sequence"/>
</dbReference>
<dbReference type="Pfam" id="PF10011">
    <property type="entry name" value="DUF2254"/>
    <property type="match status" value="1"/>
</dbReference>
<evidence type="ECO:0000256" key="1">
    <source>
        <dbReference type="SAM" id="Phobius"/>
    </source>
</evidence>
<dbReference type="AlphaFoldDB" id="A0A0J1HH11"/>
<dbReference type="PATRIC" id="fig|320778.3.peg.1218"/>